<dbReference type="EMBL" id="ASHL01000010">
    <property type="protein sequence ID" value="EPD12378.1"/>
    <property type="molecule type" value="Genomic_DNA"/>
</dbReference>
<keyword evidence="4" id="KW-1185">Reference proteome</keyword>
<proteinExistence type="predicted"/>
<feature type="domain" description="FAD dependent oxidoreductase" evidence="2">
    <location>
        <begin position="9"/>
        <end position="332"/>
    </location>
</feature>
<dbReference type="SUPFAM" id="SSF54373">
    <property type="entry name" value="FAD-linked reductases, C-terminal domain"/>
    <property type="match status" value="1"/>
</dbReference>
<protein>
    <submittedName>
        <fullName evidence="3">FAD dependent oxidoreductase</fullName>
    </submittedName>
</protein>
<dbReference type="PANTHER" id="PTHR13847">
    <property type="entry name" value="SARCOSINE DEHYDROGENASE-RELATED"/>
    <property type="match status" value="1"/>
</dbReference>
<dbReference type="Proteomes" id="UP000015462">
    <property type="component" value="Unassembled WGS sequence"/>
</dbReference>
<dbReference type="Gene3D" id="3.30.9.10">
    <property type="entry name" value="D-Amino Acid Oxidase, subunit A, domain 2"/>
    <property type="match status" value="1"/>
</dbReference>
<sequence>MTPKKKVEFLIIGQGLAGSLLGWRLIQQGHSVLLLDPCLTHTASRTAAGLINPVTGKRLVKTDHVEQYLTAAKELYAELANFFGLTFLHEREQVRLFQSEAELNQWNKRKNQAEYAPFLAERFNAKDKKYLKETSLGGFKQQQCAYLDTVALLDHLRDFFLHQGCFIKAQIDLSELNISSSSVEWHDHTADKIIFCDGYHLQYNPWFSWLPLQPVQGDILTLKTDHPLPNEIVQFGKWLLPLANGQLKLGASWQWQPLDEQPNEKAALELLDACYPYFPHLRQAQRLEHNVGIRPGTRDKQPFLGQHPEQSKLLVFNGFGSKGSLLIPWHAERFLRYLTHAEPLPTSADINRYTHDYFTR</sequence>
<dbReference type="InterPro" id="IPR006076">
    <property type="entry name" value="FAD-dep_OxRdtase"/>
</dbReference>
<dbReference type="InterPro" id="IPR036188">
    <property type="entry name" value="FAD/NAD-bd_sf"/>
</dbReference>
<evidence type="ECO:0000313" key="4">
    <source>
        <dbReference type="Proteomes" id="UP000015462"/>
    </source>
</evidence>
<keyword evidence="1" id="KW-0560">Oxidoreductase</keyword>
<evidence type="ECO:0000256" key="1">
    <source>
        <dbReference type="ARBA" id="ARBA00023002"/>
    </source>
</evidence>
<evidence type="ECO:0000259" key="2">
    <source>
        <dbReference type="Pfam" id="PF01266"/>
    </source>
</evidence>
<dbReference type="GO" id="GO:0005737">
    <property type="term" value="C:cytoplasm"/>
    <property type="evidence" value="ECO:0007669"/>
    <property type="project" value="TreeGrafter"/>
</dbReference>
<evidence type="ECO:0000313" key="3">
    <source>
        <dbReference type="EMBL" id="EPD12378.1"/>
    </source>
</evidence>
<dbReference type="SUPFAM" id="SSF51971">
    <property type="entry name" value="Nucleotide-binding domain"/>
    <property type="match status" value="1"/>
</dbReference>
<dbReference type="Gene3D" id="3.50.50.60">
    <property type="entry name" value="FAD/NAD(P)-binding domain"/>
    <property type="match status" value="1"/>
</dbReference>
<dbReference type="GO" id="GO:0016491">
    <property type="term" value="F:oxidoreductase activity"/>
    <property type="evidence" value="ECO:0007669"/>
    <property type="project" value="UniProtKB-KW"/>
</dbReference>
<dbReference type="AlphaFoldDB" id="A0AB33YZN2"/>
<reference evidence="3 4" key="1">
    <citation type="journal article" date="2013" name="Genome Announc.">
        <title>Genome Sequence of the Pyrene- and Fluoranthene-Degrading Bacterium Cycloclasticus sp. Strain PY97M.</title>
        <authorList>
            <person name="Cui Z."/>
            <person name="Xu G."/>
            <person name="Li Q."/>
            <person name="Gao W."/>
            <person name="Zheng L."/>
        </authorList>
    </citation>
    <scope>NUCLEOTIDE SEQUENCE [LARGE SCALE GENOMIC DNA]</scope>
    <source>
        <strain evidence="3 4">PY97M</strain>
    </source>
</reference>
<organism evidence="3 4">
    <name type="scientific">Cycloclasticus pugetii</name>
    <dbReference type="NCBI Taxonomy" id="34068"/>
    <lineage>
        <taxon>Bacteria</taxon>
        <taxon>Pseudomonadati</taxon>
        <taxon>Pseudomonadota</taxon>
        <taxon>Gammaproteobacteria</taxon>
        <taxon>Thiotrichales</taxon>
        <taxon>Piscirickettsiaceae</taxon>
        <taxon>Cycloclasticus</taxon>
    </lineage>
</organism>
<dbReference type="PANTHER" id="PTHR13847:SF289">
    <property type="entry name" value="GLYCINE OXIDASE"/>
    <property type="match status" value="1"/>
</dbReference>
<accession>A0AB33YZN2</accession>
<comment type="caution">
    <text evidence="3">The sequence shown here is derived from an EMBL/GenBank/DDBJ whole genome shotgun (WGS) entry which is preliminary data.</text>
</comment>
<dbReference type="Pfam" id="PF01266">
    <property type="entry name" value="DAO"/>
    <property type="match status" value="1"/>
</dbReference>
<gene>
    <name evidence="3" type="ORF">L196_09669</name>
</gene>
<dbReference type="RefSeq" id="WP_016390823.1">
    <property type="nucleotide sequence ID" value="NZ_KE646810.1"/>
</dbReference>
<name>A0AB33YZN2_9GAMM</name>